<evidence type="ECO:0000313" key="4">
    <source>
        <dbReference type="Proteomes" id="UP000242814"/>
    </source>
</evidence>
<feature type="compositionally biased region" description="Polar residues" evidence="1">
    <location>
        <begin position="372"/>
        <end position="389"/>
    </location>
</feature>
<dbReference type="Proteomes" id="UP000242814">
    <property type="component" value="Unassembled WGS sequence"/>
</dbReference>
<dbReference type="InterPro" id="IPR051693">
    <property type="entry name" value="UPF0046_metallophosphoest"/>
</dbReference>
<dbReference type="AlphaFoldDB" id="A0A1D2JIU1"/>
<reference evidence="3 4" key="1">
    <citation type="submission" date="2016-06" db="EMBL/GenBank/DDBJ databases">
        <authorList>
            <person name="Kjaerup R.B."/>
            <person name="Dalgaard T.S."/>
            <person name="Juul-Madsen H.R."/>
        </authorList>
    </citation>
    <scope>NUCLEOTIDE SEQUENCE [LARGE SCALE GENOMIC DNA]</scope>
    <source>
        <strain evidence="3 4">Pb300</strain>
    </source>
</reference>
<feature type="compositionally biased region" description="Polar residues" evidence="1">
    <location>
        <begin position="417"/>
        <end position="427"/>
    </location>
</feature>
<dbReference type="PANTHER" id="PTHR12905">
    <property type="entry name" value="METALLOPHOSPHOESTERASE"/>
    <property type="match status" value="1"/>
</dbReference>
<gene>
    <name evidence="3" type="ORF">ACO22_02388</name>
</gene>
<dbReference type="CDD" id="cd07379">
    <property type="entry name" value="MPP_239FB"/>
    <property type="match status" value="1"/>
</dbReference>
<dbReference type="Gene3D" id="3.60.21.10">
    <property type="match status" value="1"/>
</dbReference>
<dbReference type="VEuPathDB" id="FungiDB:PADG_12385"/>
<dbReference type="VEuPathDB" id="FungiDB:PABG_06505"/>
<organism evidence="3 4">
    <name type="scientific">Paracoccidioides brasiliensis</name>
    <dbReference type="NCBI Taxonomy" id="121759"/>
    <lineage>
        <taxon>Eukaryota</taxon>
        <taxon>Fungi</taxon>
        <taxon>Dikarya</taxon>
        <taxon>Ascomycota</taxon>
        <taxon>Pezizomycotina</taxon>
        <taxon>Eurotiomycetes</taxon>
        <taxon>Eurotiomycetidae</taxon>
        <taxon>Onygenales</taxon>
        <taxon>Ajellomycetaceae</taxon>
        <taxon>Paracoccidioides</taxon>
    </lineage>
</organism>
<dbReference type="GO" id="GO:0016787">
    <property type="term" value="F:hydrolase activity"/>
    <property type="evidence" value="ECO:0007669"/>
    <property type="project" value="InterPro"/>
</dbReference>
<evidence type="ECO:0000259" key="2">
    <source>
        <dbReference type="Pfam" id="PF00149"/>
    </source>
</evidence>
<dbReference type="InterPro" id="IPR004843">
    <property type="entry name" value="Calcineurin-like_PHP"/>
</dbReference>
<feature type="compositionally biased region" description="Polar residues" evidence="1">
    <location>
        <begin position="452"/>
        <end position="465"/>
    </location>
</feature>
<comment type="caution">
    <text evidence="3">The sequence shown here is derived from an EMBL/GenBank/DDBJ whole genome shotgun (WGS) entry which is preliminary data.</text>
</comment>
<feature type="compositionally biased region" description="Low complexity" evidence="1">
    <location>
        <begin position="390"/>
        <end position="414"/>
    </location>
</feature>
<feature type="region of interest" description="Disordered" evidence="1">
    <location>
        <begin position="508"/>
        <end position="544"/>
    </location>
</feature>
<protein>
    <recommendedName>
        <fullName evidence="2">Calcineurin-like phosphoesterase domain-containing protein</fullName>
    </recommendedName>
</protein>
<dbReference type="PANTHER" id="PTHR12905:SF0">
    <property type="entry name" value="CALCINEURIN-LIKE PHOSPHOESTERASE DOMAIN-CONTAINING PROTEIN"/>
    <property type="match status" value="1"/>
</dbReference>
<dbReference type="SUPFAM" id="SSF56300">
    <property type="entry name" value="Metallo-dependent phosphatases"/>
    <property type="match status" value="1"/>
</dbReference>
<dbReference type="Pfam" id="PF00149">
    <property type="entry name" value="Metallophos"/>
    <property type="match status" value="1"/>
</dbReference>
<dbReference type="InterPro" id="IPR029052">
    <property type="entry name" value="Metallo-depent_PP-like"/>
</dbReference>
<dbReference type="EMBL" id="LZYO01000073">
    <property type="protein sequence ID" value="ODH38342.1"/>
    <property type="molecule type" value="Genomic_DNA"/>
</dbReference>
<feature type="region of interest" description="Disordered" evidence="1">
    <location>
        <begin position="351"/>
        <end position="465"/>
    </location>
</feature>
<accession>A0A1D2JIU1</accession>
<feature type="compositionally biased region" description="Polar residues" evidence="1">
    <location>
        <begin position="351"/>
        <end position="361"/>
    </location>
</feature>
<evidence type="ECO:0000256" key="1">
    <source>
        <dbReference type="SAM" id="MobiDB-lite"/>
    </source>
</evidence>
<sequence length="1043" mass="114494">MNPPKSPTSPTIKTRFLILSDTHSREFGPETNPTQHADVVIHCGDLTEGSTLEELHSAIHLLSNLTAPLKLVIAGNHDFTLDTPFFKDKVAGQFKVLDPGLIKKAYGDPGEARQLFNEEPATSAGIVFLDEGTHHFTLENGASLTLYASPFIPACGGWAFQYTRQKGHDFRIEKGVDLVITHSPPRGILDRTLSGDQVGSTHLFDAVARSRPRLHCFGHIHEGWGAKLVTWPPRAENMGETPLQLSDIDDGQSVVVGDLSTVRSREANGAGTGTGTGTGTGEHSETCYVTSHCSGDANPVELGRQTLFVNASIKEMDEDYPQHLPWLVDIELPKEYDATSDRAACSLWPTMSSNHSSSGHQAGSPPRRSLTPHISTLSAASRLNGSMDTSSPLSSPLSLCSPSGPPSSFISPVPLERTTQCNVTSSPSPVPHFTSEGVFSNTTMGSRLPEASSGQQQTISSSNSFSQRIVRDGQVIITNSDEDTDSLSDLETADDLFNKFLKPIPGAAHSTSFPTKAHNGRDDDNGSSAARRSRQPYAGLSSLKSNDSINLPKYQFSLDTLVEDAANDKRTEAKVAKIKKSLQPKAPSDKSRGVLRDDLLAAAVENETDTKGIQRLRDAVERTEMFAIGRSWLFFEEDPPAVPQPKFPSKSIAPGSWQVNLKDLSSRGRAFFSGIVADSLSINTLPDEILLWILQAVTTEQDDYLRMSYSNVLINSTSRRISSLINPSCIDQIFQRLGARPAALALSSSLEPDYTISDEYRIRDHKYLLSALQIIHALSEKFDDNTREYVLKVILRLAIDEGVMTDCLISLEVQKIITSLLGAPDKISDLTLYDISLHLFKTVKHPELQIQLLKNILPMNPRIALFRCRLAWAYFYQDSPPLGKPQEHLFDLPRLTAYLRHDKRFDSNSPRNNPKTPFNFWELHALTCILDIAIDSGTTKPSFSGGRESEFNAVVDGLADVIKAIFSAIRDSGASHLRRSEARENLQALYYRLAFGVRTRPRPAKALFVMGERAVEKHQKTLTEHVKVVGDGGSGRVEGKGAR</sequence>
<evidence type="ECO:0000313" key="3">
    <source>
        <dbReference type="EMBL" id="ODH38342.1"/>
    </source>
</evidence>
<dbReference type="VEuPathDB" id="FungiDB:PABG_06506"/>
<feature type="domain" description="Calcineurin-like phosphoesterase" evidence="2">
    <location>
        <begin position="15"/>
        <end position="222"/>
    </location>
</feature>
<name>A0A1D2JIU1_PARBR</name>
<proteinExistence type="predicted"/>